<dbReference type="GO" id="GO:0003924">
    <property type="term" value="F:GTPase activity"/>
    <property type="evidence" value="ECO:0007669"/>
    <property type="project" value="InterPro"/>
</dbReference>
<comment type="caution">
    <text evidence="7">The sequence shown here is derived from an EMBL/GenBank/DDBJ whole genome shotgun (WGS) entry which is preliminary data.</text>
</comment>
<dbReference type="InterPro" id="IPR027417">
    <property type="entry name" value="P-loop_NTPase"/>
</dbReference>
<feature type="binding site" evidence="3">
    <location>
        <begin position="477"/>
        <end position="484"/>
    </location>
    <ligand>
        <name>GTP</name>
        <dbReference type="ChEBI" id="CHEBI:37565"/>
    </ligand>
</feature>
<feature type="region of interest" description="Disordered" evidence="6">
    <location>
        <begin position="70"/>
        <end position="98"/>
    </location>
</feature>
<accession>A0AAV7EQ65</accession>
<reference evidence="7 8" key="1">
    <citation type="submission" date="2021-07" db="EMBL/GenBank/DDBJ databases">
        <title>The Aristolochia fimbriata genome: insights into angiosperm evolution, floral development and chemical biosynthesis.</title>
        <authorList>
            <person name="Jiao Y."/>
        </authorList>
    </citation>
    <scope>NUCLEOTIDE SEQUENCE [LARGE SCALE GENOMIC DNA]</scope>
    <source>
        <strain evidence="7">IBCAS-2021</strain>
        <tissue evidence="7">Leaf</tissue>
    </source>
</reference>
<proteinExistence type="predicted"/>
<evidence type="ECO:0000256" key="2">
    <source>
        <dbReference type="ARBA" id="ARBA00023134"/>
    </source>
</evidence>
<keyword evidence="1 3" id="KW-0547">Nucleotide-binding</keyword>
<evidence type="ECO:0000256" key="4">
    <source>
        <dbReference type="PIRSR" id="PIRSR606689-2"/>
    </source>
</evidence>
<feature type="binding site" evidence="4">
    <location>
        <position position="484"/>
    </location>
    <ligand>
        <name>Mg(2+)</name>
        <dbReference type="ChEBI" id="CHEBI:18420"/>
    </ligand>
</feature>
<evidence type="ECO:0000313" key="7">
    <source>
        <dbReference type="EMBL" id="KAG9450734.1"/>
    </source>
</evidence>
<feature type="coiled-coil region" evidence="5">
    <location>
        <begin position="355"/>
        <end position="382"/>
    </location>
</feature>
<keyword evidence="2 3" id="KW-0342">GTP-binding</keyword>
<gene>
    <name evidence="7" type="ORF">H6P81_010699</name>
</gene>
<evidence type="ECO:0000256" key="3">
    <source>
        <dbReference type="PIRSR" id="PIRSR606689-1"/>
    </source>
</evidence>
<dbReference type="InterPro" id="IPR004252">
    <property type="entry name" value="Probable_transposase_24"/>
</dbReference>
<keyword evidence="4" id="KW-0479">Metal-binding</keyword>
<sequence>MPSRTSLPCKHVNLLSIIKPLLSCPPITIIPWSVITVSDAQKLQCFGWFMAPKVDLTPQHLNGNVLFSEASNGASSQMPPKPRNHRGPTRETSLDPPKDQKWKCIIHNNQMSQGDTLKVTQKLGVYARNGNYFPLHLQWGELATMKSAVVFSELKKKIDFVNEEGVEVKDEVAIVACQEILKKGITNWRAKLKKKYYDGKKDEDCKTCPDKRVMQSQWDSLILYWKEEANVIVAQKNKENRAKAQASHTLGSKSIAKHYFEEHEKNKENFRVHDAYLSYHKKKNGEYANDYTRVKCLEVSNTFQKNEIVESQDTRDLSIVLDKVYGRHHGGYERGLGTGWSRRREKIVVSSSEKVNTLSTQLEQAHEEITALKERERERDERERQSAEQMQWLKDQVLHLTQRITSQGATSQGLSNDVRMTRDYMEHAKIFWGKSLFWKFFTQVTYSDTILCTIRLRRRKFKLHECASSSSPVVMLGLDAAGKTTILYKLHIGEVLSTVPTIGEISPLLPASCQDILLSYIVSGDCIQVLGSLSMLATLLQTKELDESMLDALGILPQRKQHKKFLVVGAYLF</sequence>
<evidence type="ECO:0000256" key="1">
    <source>
        <dbReference type="ARBA" id="ARBA00022741"/>
    </source>
</evidence>
<dbReference type="EMBL" id="JAINDJ010000004">
    <property type="protein sequence ID" value="KAG9450734.1"/>
    <property type="molecule type" value="Genomic_DNA"/>
</dbReference>
<protein>
    <submittedName>
        <fullName evidence="7">Uncharacterized protein</fullName>
    </submittedName>
</protein>
<dbReference type="PANTHER" id="PTHR33144:SF25">
    <property type="entry name" value="DUF4216 DOMAIN-CONTAINING PROTEIN"/>
    <property type="match status" value="1"/>
</dbReference>
<evidence type="ECO:0000313" key="8">
    <source>
        <dbReference type="Proteomes" id="UP000825729"/>
    </source>
</evidence>
<dbReference type="GO" id="GO:0046872">
    <property type="term" value="F:metal ion binding"/>
    <property type="evidence" value="ECO:0007669"/>
    <property type="project" value="UniProtKB-KW"/>
</dbReference>
<feature type="compositionally biased region" description="Basic and acidic residues" evidence="6">
    <location>
        <begin position="88"/>
        <end position="98"/>
    </location>
</feature>
<keyword evidence="5" id="KW-0175">Coiled coil</keyword>
<dbReference type="InterPro" id="IPR006689">
    <property type="entry name" value="Small_GTPase_ARF/SAR"/>
</dbReference>
<dbReference type="GO" id="GO:0005525">
    <property type="term" value="F:GTP binding"/>
    <property type="evidence" value="ECO:0007669"/>
    <property type="project" value="UniProtKB-KW"/>
</dbReference>
<dbReference type="Gene3D" id="3.40.50.300">
    <property type="entry name" value="P-loop containing nucleotide triphosphate hydrolases"/>
    <property type="match status" value="1"/>
</dbReference>
<keyword evidence="8" id="KW-1185">Reference proteome</keyword>
<dbReference type="Pfam" id="PF00025">
    <property type="entry name" value="Arf"/>
    <property type="match status" value="1"/>
</dbReference>
<evidence type="ECO:0000256" key="6">
    <source>
        <dbReference type="SAM" id="MobiDB-lite"/>
    </source>
</evidence>
<keyword evidence="4" id="KW-0460">Magnesium</keyword>
<dbReference type="PANTHER" id="PTHR33144">
    <property type="entry name" value="OS10G0409366 PROTEIN-RELATED"/>
    <property type="match status" value="1"/>
</dbReference>
<evidence type="ECO:0000256" key="5">
    <source>
        <dbReference type="SAM" id="Coils"/>
    </source>
</evidence>
<dbReference type="Proteomes" id="UP000825729">
    <property type="component" value="Unassembled WGS sequence"/>
</dbReference>
<name>A0AAV7EQ65_ARIFI</name>
<dbReference type="AlphaFoldDB" id="A0AAV7EQ65"/>
<feature type="binding site" evidence="4">
    <location>
        <position position="501"/>
    </location>
    <ligand>
        <name>Mg(2+)</name>
        <dbReference type="ChEBI" id="CHEBI:18420"/>
    </ligand>
</feature>
<organism evidence="7 8">
    <name type="scientific">Aristolochia fimbriata</name>
    <name type="common">White veined hardy Dutchman's pipe vine</name>
    <dbReference type="NCBI Taxonomy" id="158543"/>
    <lineage>
        <taxon>Eukaryota</taxon>
        <taxon>Viridiplantae</taxon>
        <taxon>Streptophyta</taxon>
        <taxon>Embryophyta</taxon>
        <taxon>Tracheophyta</taxon>
        <taxon>Spermatophyta</taxon>
        <taxon>Magnoliopsida</taxon>
        <taxon>Magnoliidae</taxon>
        <taxon>Piperales</taxon>
        <taxon>Aristolochiaceae</taxon>
        <taxon>Aristolochia</taxon>
    </lineage>
</organism>
<dbReference type="SUPFAM" id="SSF52540">
    <property type="entry name" value="P-loop containing nucleoside triphosphate hydrolases"/>
    <property type="match status" value="1"/>
</dbReference>
<dbReference type="Pfam" id="PF03004">
    <property type="entry name" value="Transposase_24"/>
    <property type="match status" value="1"/>
</dbReference>